<evidence type="ECO:0000256" key="1">
    <source>
        <dbReference type="SAM" id="Phobius"/>
    </source>
</evidence>
<evidence type="ECO:0000313" key="2">
    <source>
        <dbReference type="EMBL" id="ADX67182.1"/>
    </source>
</evidence>
<reference evidence="3" key="2">
    <citation type="journal article" date="2011" name="Stand. Genomic Sci.">
        <title>Complete genome sequence of Weeksella virosa type strain (9751T).</title>
        <authorList>
            <person name="Lang E."/>
            <person name="Teshima H."/>
            <person name="Lucas S."/>
            <person name="Lapidus A."/>
            <person name="Hammon N."/>
            <person name="Deshpande S."/>
            <person name="Nolan M."/>
            <person name="Cheng J."/>
            <person name="Pitluck S."/>
            <person name="Liolios K."/>
            <person name="Pagani I."/>
            <person name="Mikhailova N."/>
            <person name="Ivanova N."/>
            <person name="Mavromatis K."/>
            <person name="Pati A."/>
            <person name="Tapia R."/>
            <person name="Han C."/>
            <person name="Goodwin L."/>
            <person name="Chen A."/>
            <person name="Palaniappan K."/>
            <person name="Land M."/>
            <person name="Hauser L."/>
            <person name="Chang Y."/>
            <person name="Jeffries C."/>
            <person name="Brambilla E."/>
            <person name="Kopitz M."/>
            <person name="Rohde M."/>
            <person name="Goker M."/>
            <person name="Tindall B."/>
            <person name="Detter J."/>
            <person name="Woyke T."/>
            <person name="Bristow J."/>
            <person name="Eisen J."/>
            <person name="Markowitz V."/>
            <person name="Hugenholtz P."/>
            <person name="Klenk H."/>
            <person name="Kyrpides N."/>
        </authorList>
    </citation>
    <scope>NUCLEOTIDE SEQUENCE [LARGE SCALE GENOMIC DNA]</scope>
    <source>
        <strain evidence="3">ATCC 43766 / DSM 16922 / JCM 21250 / NBRC 16016 / NCTC 11634 / CL345/78</strain>
    </source>
</reference>
<dbReference type="RefSeq" id="WP_013597574.1">
    <property type="nucleotide sequence ID" value="NC_015144.1"/>
</dbReference>
<dbReference type="EMBL" id="CP002455">
    <property type="protein sequence ID" value="ADX67182.1"/>
    <property type="molecule type" value="Genomic_DNA"/>
</dbReference>
<name>F0NYY0_WEEVC</name>
<keyword evidence="1" id="KW-0812">Transmembrane</keyword>
<sequence>MRTHIFGWNFMRILRLVLGVLILLQAFFTKTWIFIFFGLLLSYTAWENTLVAVEKKHVVCPKPKRKLVDKKWFSEEKK</sequence>
<dbReference type="STRING" id="865938.Weevi_0463"/>
<organism evidence="2 3">
    <name type="scientific">Weeksella virosa (strain ATCC 43766 / DSM 16922 / JCM 21250 / CCUG 30538 / CDC 9751 / IAM 14551 / NBRC 16016 / NCTC 11634 / CL345/78)</name>
    <dbReference type="NCBI Taxonomy" id="865938"/>
    <lineage>
        <taxon>Bacteria</taxon>
        <taxon>Pseudomonadati</taxon>
        <taxon>Bacteroidota</taxon>
        <taxon>Flavobacteriia</taxon>
        <taxon>Flavobacteriales</taxon>
        <taxon>Weeksellaceae</taxon>
        <taxon>Weeksella</taxon>
    </lineage>
</organism>
<proteinExistence type="predicted"/>
<dbReference type="HOGENOM" id="CLU_2621143_0_0_10"/>
<dbReference type="KEGG" id="wvi:Weevi_0463"/>
<dbReference type="OrthoDB" id="1049592at2"/>
<protein>
    <submittedName>
        <fullName evidence="2">Uncharacterized protein</fullName>
    </submittedName>
</protein>
<feature type="transmembrane region" description="Helical" evidence="1">
    <location>
        <begin position="12"/>
        <end position="41"/>
    </location>
</feature>
<evidence type="ECO:0000313" key="3">
    <source>
        <dbReference type="Proteomes" id="UP000008641"/>
    </source>
</evidence>
<accession>F0NYY0</accession>
<keyword evidence="1" id="KW-1133">Transmembrane helix</keyword>
<dbReference type="AlphaFoldDB" id="F0NYY0"/>
<reference evidence="2 3" key="1">
    <citation type="journal article" date="2011" name="Stand. Genomic Sci.">
        <title>Complete genome sequence of Weeksella virosa type strain (9751).</title>
        <authorList>
            <person name="Lang E."/>
            <person name="Teshima H."/>
            <person name="Lucas S."/>
            <person name="Lapidus A."/>
            <person name="Hammon N."/>
            <person name="Deshpande S."/>
            <person name="Nolan M."/>
            <person name="Cheng J.F."/>
            <person name="Pitluck S."/>
            <person name="Liolios K."/>
            <person name="Pagani I."/>
            <person name="Mikhailova N."/>
            <person name="Ivanova N."/>
            <person name="Mavromatis K."/>
            <person name="Pati A."/>
            <person name="Tapia R."/>
            <person name="Han C."/>
            <person name="Goodwin L."/>
            <person name="Chen A."/>
            <person name="Palaniappan K."/>
            <person name="Land M."/>
            <person name="Hauser L."/>
            <person name="Chang Y.J."/>
            <person name="Jeffries C.D."/>
            <person name="Brambilla E.M."/>
            <person name="Kopitz M."/>
            <person name="Rohde M."/>
            <person name="Goker M."/>
            <person name="Tindall B.J."/>
            <person name="Detter J.C."/>
            <person name="Woyke T."/>
            <person name="Bristow J."/>
            <person name="Eisen J.A."/>
            <person name="Markowitz V."/>
            <person name="Hugenholtz P."/>
            <person name="Klenk H.P."/>
            <person name="Kyrpides N.C."/>
        </authorList>
    </citation>
    <scope>NUCLEOTIDE SEQUENCE [LARGE SCALE GENOMIC DNA]</scope>
    <source>
        <strain evidence="3">ATCC 43766 / DSM 16922 / JCM 21250 / NBRC 16016 / NCTC 11634 / CL345/78</strain>
    </source>
</reference>
<dbReference type="Proteomes" id="UP000008641">
    <property type="component" value="Chromosome"/>
</dbReference>
<gene>
    <name evidence="2" type="ordered locus">Weevi_0463</name>
</gene>
<keyword evidence="1" id="KW-0472">Membrane</keyword>
<keyword evidence="3" id="KW-1185">Reference proteome</keyword>